<comment type="similarity">
    <text evidence="6">Belongs to the vsr family.</text>
</comment>
<dbReference type="eggNOG" id="COG3727">
    <property type="taxonomic scope" value="Bacteria"/>
</dbReference>
<evidence type="ECO:0000313" key="8">
    <source>
        <dbReference type="Proteomes" id="UP000002970"/>
    </source>
</evidence>
<comment type="function">
    <text evidence="6">May nick specific sequences that contain T:G mispairs resulting from m5C-deamination.</text>
</comment>
<evidence type="ECO:0000256" key="6">
    <source>
        <dbReference type="PIRNR" id="PIRNR018267"/>
    </source>
</evidence>
<evidence type="ECO:0000256" key="3">
    <source>
        <dbReference type="ARBA" id="ARBA00022763"/>
    </source>
</evidence>
<dbReference type="AlphaFoldDB" id="E7GQT2"/>
<dbReference type="Gene3D" id="3.40.960.10">
    <property type="entry name" value="VSR Endonuclease"/>
    <property type="match status" value="1"/>
</dbReference>
<proteinExistence type="inferred from homology"/>
<dbReference type="InterPro" id="IPR011335">
    <property type="entry name" value="Restrct_endonuc-II-like"/>
</dbReference>
<dbReference type="STRING" id="1512.GCA_900049235_03538"/>
<accession>E7GQT2</accession>
<dbReference type="GO" id="GO:0004519">
    <property type="term" value="F:endonuclease activity"/>
    <property type="evidence" value="ECO:0007669"/>
    <property type="project" value="UniProtKB-KW"/>
</dbReference>
<dbReference type="HOGENOM" id="CLU_111913_1_1_9"/>
<dbReference type="InterPro" id="IPR004603">
    <property type="entry name" value="DNA_mismatch_endonuc_vsr"/>
</dbReference>
<sequence>MDIVTSEQRSKNMSAIHSKNTRPEIYFRKLLFAEGYRYSLNAKNIPGHPDIYLRKYNTAIFINGCFWHRHEGCKYAYLPKSRVEFWQKKFVANQKRDEEVRQELEERQIKRLVVWECTIKKMSRDRETEKNVLDEAEKFLTSKDHIMEL</sequence>
<keyword evidence="3 6" id="KW-0227">DNA damage</keyword>
<dbReference type="Pfam" id="PF03852">
    <property type="entry name" value="Vsr"/>
    <property type="match status" value="1"/>
</dbReference>
<reference evidence="7 8" key="1">
    <citation type="submission" date="2010-12" db="EMBL/GenBank/DDBJ databases">
        <title>The Genome Sequence of Clostridium symbiosum strain WAL-14163.</title>
        <authorList>
            <person name="Earl A."/>
            <person name="Ward D."/>
            <person name="Feldgarden M."/>
            <person name="Gevers D."/>
            <person name="Finegold S.M."/>
            <person name="Summanen P.H."/>
            <person name="Molitoris D.R."/>
            <person name="Vaisanen M.L."/>
            <person name="Daigneault M."/>
            <person name="Young S.K."/>
            <person name="Zeng Q."/>
            <person name="Gargeya S."/>
            <person name="Fitzgerald M."/>
            <person name="Haas B."/>
            <person name="Abouelleil A."/>
            <person name="Alvarado L."/>
            <person name="Arachchi H.M."/>
            <person name="Berlin A."/>
            <person name="Brown A."/>
            <person name="Chapman S.B."/>
            <person name="Chen Z."/>
            <person name="Dunbar C."/>
            <person name="Freedman E."/>
            <person name="Gearin G."/>
            <person name="Gellesch M."/>
            <person name="Goldberg J."/>
            <person name="Griggs A."/>
            <person name="Gujja S."/>
            <person name="Heilman E."/>
            <person name="Heiman D."/>
            <person name="Howarth C."/>
            <person name="Larson L."/>
            <person name="Lui A."/>
            <person name="MacDonald P.J.P."/>
            <person name="Mehta T."/>
            <person name="Montmayeur A."/>
            <person name="Murphy C."/>
            <person name="Neiman D."/>
            <person name="Pearson M."/>
            <person name="Priest M."/>
            <person name="Roberts A."/>
            <person name="Saif S."/>
            <person name="Shea T."/>
            <person name="Shenoy N."/>
            <person name="Sisk P."/>
            <person name="Stolte C."/>
            <person name="Sykes S."/>
            <person name="White J."/>
            <person name="Yandava C."/>
            <person name="Nusbaum C."/>
            <person name="Birren B."/>
        </authorList>
    </citation>
    <scope>NUCLEOTIDE SEQUENCE [LARGE SCALE GENOMIC DNA]</scope>
    <source>
        <strain evidence="7 8">WAL-14163</strain>
    </source>
</reference>
<gene>
    <name evidence="7" type="ORF">HMPREF9474_03277</name>
</gene>
<name>E7GQT2_CLOS6</name>
<dbReference type="Proteomes" id="UP000002970">
    <property type="component" value="Unassembled WGS sequence"/>
</dbReference>
<protein>
    <recommendedName>
        <fullName evidence="6">Very short patch repair endonuclease</fullName>
        <ecNumber evidence="6">3.1.-.-</ecNumber>
    </recommendedName>
</protein>
<dbReference type="EMBL" id="ADLQ01000073">
    <property type="protein sequence ID" value="EGA92892.1"/>
    <property type="molecule type" value="Genomic_DNA"/>
</dbReference>
<keyword evidence="4 6" id="KW-0378">Hydrolase</keyword>
<dbReference type="REBASE" id="42904">
    <property type="entry name" value="V.Csy14163ORF3275P"/>
</dbReference>
<comment type="caution">
    <text evidence="7">The sequence shown here is derived from an EMBL/GenBank/DDBJ whole genome shotgun (WGS) entry which is preliminary data.</text>
</comment>
<evidence type="ECO:0000256" key="5">
    <source>
        <dbReference type="ARBA" id="ARBA00023204"/>
    </source>
</evidence>
<dbReference type="NCBIfam" id="TIGR00632">
    <property type="entry name" value="vsr"/>
    <property type="match status" value="1"/>
</dbReference>
<keyword evidence="5 6" id="KW-0234">DNA repair</keyword>
<keyword evidence="1 6" id="KW-0540">Nuclease</keyword>
<evidence type="ECO:0000256" key="4">
    <source>
        <dbReference type="ARBA" id="ARBA00022801"/>
    </source>
</evidence>
<dbReference type="RefSeq" id="WP_003502528.1">
    <property type="nucleotide sequence ID" value="NZ_GL834313.1"/>
</dbReference>
<dbReference type="CDD" id="cd00221">
    <property type="entry name" value="Vsr"/>
    <property type="match status" value="1"/>
</dbReference>
<evidence type="ECO:0000256" key="1">
    <source>
        <dbReference type="ARBA" id="ARBA00022722"/>
    </source>
</evidence>
<dbReference type="EC" id="3.1.-.-" evidence="6"/>
<dbReference type="SUPFAM" id="SSF52980">
    <property type="entry name" value="Restriction endonuclease-like"/>
    <property type="match status" value="1"/>
</dbReference>
<keyword evidence="2 6" id="KW-0255">Endonuclease</keyword>
<organism evidence="7 8">
    <name type="scientific">Clostridium symbiosum (strain WAL-14163)</name>
    <dbReference type="NCBI Taxonomy" id="742740"/>
    <lineage>
        <taxon>Bacteria</taxon>
        <taxon>Bacillati</taxon>
        <taxon>Bacillota</taxon>
        <taxon>Clostridia</taxon>
        <taxon>Lachnospirales</taxon>
        <taxon>Lachnospiraceae</taxon>
        <taxon>Otoolea</taxon>
    </lineage>
</organism>
<evidence type="ECO:0000313" key="7">
    <source>
        <dbReference type="EMBL" id="EGA92892.1"/>
    </source>
</evidence>
<dbReference type="GO" id="GO:0016787">
    <property type="term" value="F:hydrolase activity"/>
    <property type="evidence" value="ECO:0007669"/>
    <property type="project" value="UniProtKB-KW"/>
</dbReference>
<dbReference type="PIRSF" id="PIRSF018267">
    <property type="entry name" value="VSR_endonuc"/>
    <property type="match status" value="1"/>
</dbReference>
<dbReference type="GO" id="GO:0006298">
    <property type="term" value="P:mismatch repair"/>
    <property type="evidence" value="ECO:0007669"/>
    <property type="project" value="UniProtKB-UniRule"/>
</dbReference>
<evidence type="ECO:0000256" key="2">
    <source>
        <dbReference type="ARBA" id="ARBA00022759"/>
    </source>
</evidence>
<keyword evidence="8" id="KW-1185">Reference proteome</keyword>